<gene>
    <name evidence="2" type="ORF">ACFQSB_33325</name>
</gene>
<dbReference type="GO" id="GO:0032259">
    <property type="term" value="P:methylation"/>
    <property type="evidence" value="ECO:0007669"/>
    <property type="project" value="UniProtKB-KW"/>
</dbReference>
<evidence type="ECO:0000313" key="3">
    <source>
        <dbReference type="Proteomes" id="UP001596496"/>
    </source>
</evidence>
<reference evidence="3" key="1">
    <citation type="journal article" date="2019" name="Int. J. Syst. Evol. Microbiol.">
        <title>The Global Catalogue of Microorganisms (GCM) 10K type strain sequencing project: providing services to taxonomists for standard genome sequencing and annotation.</title>
        <authorList>
            <consortium name="The Broad Institute Genomics Platform"/>
            <consortium name="The Broad Institute Genome Sequencing Center for Infectious Disease"/>
            <person name="Wu L."/>
            <person name="Ma J."/>
        </authorList>
    </citation>
    <scope>NUCLEOTIDE SEQUENCE [LARGE SCALE GENOMIC DNA]</scope>
    <source>
        <strain evidence="3">CECT 7649</strain>
    </source>
</reference>
<protein>
    <submittedName>
        <fullName evidence="2">Methyltransferase domain-containing protein</fullName>
    </submittedName>
</protein>
<dbReference type="Pfam" id="PF13649">
    <property type="entry name" value="Methyltransf_25"/>
    <property type="match status" value="1"/>
</dbReference>
<dbReference type="EMBL" id="JBHTCG010000034">
    <property type="protein sequence ID" value="MFC7387130.1"/>
    <property type="molecule type" value="Genomic_DNA"/>
</dbReference>
<keyword evidence="3" id="KW-1185">Reference proteome</keyword>
<keyword evidence="2" id="KW-0489">Methyltransferase</keyword>
<accession>A0ABW2PFM1</accession>
<dbReference type="Gene3D" id="3.40.50.150">
    <property type="entry name" value="Vaccinia Virus protein VP39"/>
    <property type="match status" value="1"/>
</dbReference>
<comment type="caution">
    <text evidence="2">The sequence shown here is derived from an EMBL/GenBank/DDBJ whole genome shotgun (WGS) entry which is preliminary data.</text>
</comment>
<dbReference type="SUPFAM" id="SSF53335">
    <property type="entry name" value="S-adenosyl-L-methionine-dependent methyltransferases"/>
    <property type="match status" value="1"/>
</dbReference>
<dbReference type="InterPro" id="IPR029063">
    <property type="entry name" value="SAM-dependent_MTases_sf"/>
</dbReference>
<evidence type="ECO:0000259" key="1">
    <source>
        <dbReference type="Pfam" id="PF13649"/>
    </source>
</evidence>
<dbReference type="RefSeq" id="WP_380830804.1">
    <property type="nucleotide sequence ID" value="NZ_JBHTCG010000034.1"/>
</dbReference>
<dbReference type="PANTHER" id="PTHR44068">
    <property type="entry name" value="ZGC:194242"/>
    <property type="match status" value="1"/>
</dbReference>
<keyword evidence="2" id="KW-0808">Transferase</keyword>
<sequence>MTPRTPSADLRAFADVDLAADPAALVRALDVGKASPGMRAVGDMIMRQLRLDDARSVIDIGCGPGIDILTMAARVPEGVRVVGVDHSHSMIAEARRRAADADASVSLTVASATDLPFDDGDFDRARIQSLLLHIPDARQAVGEVARVLRPGGRVVAFEFDLGTTFVDHPDGDTTAKLLAYVAGASHRGRMGRQLPRRFRQAGFADITVTPYVVLNDYSFFASTMRQPLARLVRDGALGARQALSWMEELRSLHEAGEYLGGTTGFVVSAIRA</sequence>
<dbReference type="InterPro" id="IPR050447">
    <property type="entry name" value="Erg6_SMT_methyltransf"/>
</dbReference>
<dbReference type="Proteomes" id="UP001596496">
    <property type="component" value="Unassembled WGS sequence"/>
</dbReference>
<dbReference type="InterPro" id="IPR041698">
    <property type="entry name" value="Methyltransf_25"/>
</dbReference>
<evidence type="ECO:0000313" key="2">
    <source>
        <dbReference type="EMBL" id="MFC7387130.1"/>
    </source>
</evidence>
<dbReference type="PANTHER" id="PTHR44068:SF11">
    <property type="entry name" value="GERANYL DIPHOSPHATE 2-C-METHYLTRANSFERASE"/>
    <property type="match status" value="1"/>
</dbReference>
<dbReference type="CDD" id="cd02440">
    <property type="entry name" value="AdoMet_MTases"/>
    <property type="match status" value="1"/>
</dbReference>
<dbReference type="GO" id="GO:0008168">
    <property type="term" value="F:methyltransferase activity"/>
    <property type="evidence" value="ECO:0007669"/>
    <property type="project" value="UniProtKB-KW"/>
</dbReference>
<feature type="domain" description="Methyltransferase" evidence="1">
    <location>
        <begin position="57"/>
        <end position="152"/>
    </location>
</feature>
<organism evidence="2 3">
    <name type="scientific">Sphaerisporangium rhizosphaerae</name>
    <dbReference type="NCBI Taxonomy" id="2269375"/>
    <lineage>
        <taxon>Bacteria</taxon>
        <taxon>Bacillati</taxon>
        <taxon>Actinomycetota</taxon>
        <taxon>Actinomycetes</taxon>
        <taxon>Streptosporangiales</taxon>
        <taxon>Streptosporangiaceae</taxon>
        <taxon>Sphaerisporangium</taxon>
    </lineage>
</organism>
<name>A0ABW2PFM1_9ACTN</name>
<proteinExistence type="predicted"/>